<dbReference type="SUPFAM" id="SSF53092">
    <property type="entry name" value="Creatinase/prolidase N-terminal domain"/>
    <property type="match status" value="1"/>
</dbReference>
<dbReference type="Gene3D" id="3.40.350.10">
    <property type="entry name" value="Creatinase/prolidase N-terminal domain"/>
    <property type="match status" value="1"/>
</dbReference>
<dbReference type="AlphaFoldDB" id="A0A382YKF0"/>
<organism evidence="1">
    <name type="scientific">marine metagenome</name>
    <dbReference type="NCBI Taxonomy" id="408172"/>
    <lineage>
        <taxon>unclassified sequences</taxon>
        <taxon>metagenomes</taxon>
        <taxon>ecological metagenomes</taxon>
    </lineage>
</organism>
<dbReference type="PANTHER" id="PTHR43763:SF6">
    <property type="entry name" value="XAA-PRO AMINOPEPTIDASE 1"/>
    <property type="match status" value="1"/>
</dbReference>
<dbReference type="InterPro" id="IPR029149">
    <property type="entry name" value="Creatin/AminoP/Spt16_N"/>
</dbReference>
<accession>A0A382YKF0</accession>
<evidence type="ECO:0000313" key="1">
    <source>
        <dbReference type="EMBL" id="SVD83305.1"/>
    </source>
</evidence>
<dbReference type="InterPro" id="IPR050422">
    <property type="entry name" value="X-Pro_aminopeptidase_P"/>
</dbReference>
<feature type="non-terminal residue" evidence="1">
    <location>
        <position position="120"/>
    </location>
</feature>
<dbReference type="PANTHER" id="PTHR43763">
    <property type="entry name" value="XAA-PRO AMINOPEPTIDASE 1"/>
    <property type="match status" value="1"/>
</dbReference>
<proteinExistence type="predicted"/>
<reference evidence="1" key="1">
    <citation type="submission" date="2018-05" db="EMBL/GenBank/DDBJ databases">
        <authorList>
            <person name="Lanie J.A."/>
            <person name="Ng W.-L."/>
            <person name="Kazmierczak K.M."/>
            <person name="Andrzejewski T.M."/>
            <person name="Davidsen T.M."/>
            <person name="Wayne K.J."/>
            <person name="Tettelin H."/>
            <person name="Glass J.I."/>
            <person name="Rusch D."/>
            <person name="Podicherti R."/>
            <person name="Tsui H.-C.T."/>
            <person name="Winkler M.E."/>
        </authorList>
    </citation>
    <scope>NUCLEOTIDE SEQUENCE</scope>
</reference>
<gene>
    <name evidence="1" type="ORF">METZ01_LOCUS436159</name>
</gene>
<evidence type="ECO:0008006" key="2">
    <source>
        <dbReference type="Google" id="ProtNLM"/>
    </source>
</evidence>
<dbReference type="EMBL" id="UINC01176261">
    <property type="protein sequence ID" value="SVD83305.1"/>
    <property type="molecule type" value="Genomic_DNA"/>
</dbReference>
<sequence length="120" mass="14011">MAVILKKNNYLFVDGRYTIQAQQQSGKQFKIIEIHKFLPHSIIKNLTLGFDPNLLTKRQLYGYFGKFLELKQINSNLIDEIYKKRNPKAKKFFSLSSKITGESFKSKINKIVNILKLNKT</sequence>
<name>A0A382YKF0_9ZZZZ</name>
<protein>
    <recommendedName>
        <fullName evidence="2">Creatinase N-terminal domain-containing protein</fullName>
    </recommendedName>
</protein>